<sequence>SIAMTACVLSFAVPPERLDRDVSDYMSKDLGPTWPQESCEVIVQDLKPELQSPSSAQSLLSQLDSRGFAETSHMIKEQLGADEVYVWNAVSRSADPEVNTPYGNDHFQKKAIKGPQFGATIRPVAAGAHVNQDGPNSRRMCQAAAGEDIFNRFTRVQWLNIRRPLRGPVTCKPLAVCDGSTVGAKARSIHMGLFGSRVVVHHDEEQKWYYIKRQEADEALMLKIYDSQVLPGQAEFTPHTSVDNLKGADGPESPRESIEVRVVVCYH</sequence>
<reference evidence="4" key="1">
    <citation type="journal article" date="2020" name="Stud. Mycol.">
        <title>101 Dothideomycetes genomes: a test case for predicting lifestyles and emergence of pathogens.</title>
        <authorList>
            <person name="Haridas S."/>
            <person name="Albert R."/>
            <person name="Binder M."/>
            <person name="Bloem J."/>
            <person name="Labutti K."/>
            <person name="Salamov A."/>
            <person name="Andreopoulos B."/>
            <person name="Baker S."/>
            <person name="Barry K."/>
            <person name="Bills G."/>
            <person name="Bluhm B."/>
            <person name="Cannon C."/>
            <person name="Castanera R."/>
            <person name="Culley D."/>
            <person name="Daum C."/>
            <person name="Ezra D."/>
            <person name="Gonzalez J."/>
            <person name="Henrissat B."/>
            <person name="Kuo A."/>
            <person name="Liang C."/>
            <person name="Lipzen A."/>
            <person name="Lutzoni F."/>
            <person name="Magnuson J."/>
            <person name="Mondo S."/>
            <person name="Nolan M."/>
            <person name="Ohm R."/>
            <person name="Pangilinan J."/>
            <person name="Park H.-J."/>
            <person name="Ramirez L."/>
            <person name="Alfaro M."/>
            <person name="Sun H."/>
            <person name="Tritt A."/>
            <person name="Yoshinaga Y."/>
            <person name="Zwiers L.-H."/>
            <person name="Turgeon B."/>
            <person name="Goodwin S."/>
            <person name="Spatafora J."/>
            <person name="Crous P."/>
            <person name="Grigoriev I."/>
        </authorList>
    </citation>
    <scope>NUCLEOTIDE SEQUENCE</scope>
    <source>
        <strain evidence="4">CBS 110217</strain>
    </source>
</reference>
<gene>
    <name evidence="4" type="ORF">EK21DRAFT_70797</name>
</gene>
<evidence type="ECO:0000256" key="3">
    <source>
        <dbReference type="SAM" id="MobiDB-lite"/>
    </source>
</evidence>
<evidence type="ECO:0000313" key="5">
    <source>
        <dbReference type="Proteomes" id="UP000799777"/>
    </source>
</evidence>
<dbReference type="Proteomes" id="UP000799777">
    <property type="component" value="Unassembled WGS sequence"/>
</dbReference>
<dbReference type="PANTHER" id="PTHR34598:SF3">
    <property type="entry name" value="OXIDOREDUCTASE AN1597"/>
    <property type="match status" value="1"/>
</dbReference>
<comment type="similarity">
    <text evidence="2">Belongs to the asaB hydroxylase/desaturase family.</text>
</comment>
<dbReference type="GO" id="GO:0016491">
    <property type="term" value="F:oxidoreductase activity"/>
    <property type="evidence" value="ECO:0007669"/>
    <property type="project" value="UniProtKB-KW"/>
</dbReference>
<dbReference type="NCBIfam" id="NF041278">
    <property type="entry name" value="CmcJ_NvfI_EfuI"/>
    <property type="match status" value="1"/>
</dbReference>
<evidence type="ECO:0000256" key="1">
    <source>
        <dbReference type="ARBA" id="ARBA00023002"/>
    </source>
</evidence>
<proteinExistence type="inferred from homology"/>
<organism evidence="4 5">
    <name type="scientific">Setomelanomma holmii</name>
    <dbReference type="NCBI Taxonomy" id="210430"/>
    <lineage>
        <taxon>Eukaryota</taxon>
        <taxon>Fungi</taxon>
        <taxon>Dikarya</taxon>
        <taxon>Ascomycota</taxon>
        <taxon>Pezizomycotina</taxon>
        <taxon>Dothideomycetes</taxon>
        <taxon>Pleosporomycetidae</taxon>
        <taxon>Pleosporales</taxon>
        <taxon>Pleosporineae</taxon>
        <taxon>Phaeosphaeriaceae</taxon>
        <taxon>Setomelanomma</taxon>
    </lineage>
</organism>
<dbReference type="OrthoDB" id="412788at2759"/>
<dbReference type="PANTHER" id="PTHR34598">
    <property type="entry name" value="BLL6449 PROTEIN"/>
    <property type="match status" value="1"/>
</dbReference>
<evidence type="ECO:0000256" key="2">
    <source>
        <dbReference type="ARBA" id="ARBA00023604"/>
    </source>
</evidence>
<dbReference type="AlphaFoldDB" id="A0A9P4H6E4"/>
<evidence type="ECO:0000313" key="4">
    <source>
        <dbReference type="EMBL" id="KAF2027950.1"/>
    </source>
</evidence>
<protein>
    <submittedName>
        <fullName evidence="4">Uncharacterized protein</fullName>
    </submittedName>
</protein>
<keyword evidence="1" id="KW-0560">Oxidoreductase</keyword>
<accession>A0A9P4H6E4</accession>
<feature type="region of interest" description="Disordered" evidence="3">
    <location>
        <begin position="235"/>
        <end position="256"/>
    </location>
</feature>
<dbReference type="InterPro" id="IPR044053">
    <property type="entry name" value="AsaB-like"/>
</dbReference>
<keyword evidence="5" id="KW-1185">Reference proteome</keyword>
<dbReference type="EMBL" id="ML978219">
    <property type="protein sequence ID" value="KAF2027950.1"/>
    <property type="molecule type" value="Genomic_DNA"/>
</dbReference>
<comment type="caution">
    <text evidence="4">The sequence shown here is derived from an EMBL/GenBank/DDBJ whole genome shotgun (WGS) entry which is preliminary data.</text>
</comment>
<name>A0A9P4H6E4_9PLEO</name>
<feature type="non-terminal residue" evidence="4">
    <location>
        <position position="1"/>
    </location>
</feature>